<dbReference type="EMBL" id="DUJP01000027">
    <property type="protein sequence ID" value="HII47052.1"/>
    <property type="molecule type" value="Genomic_DNA"/>
</dbReference>
<proteinExistence type="predicted"/>
<dbReference type="AlphaFoldDB" id="A0A832WJ71"/>
<organism evidence="1 2">
    <name type="scientific">Pyrobaculum aerophilum</name>
    <dbReference type="NCBI Taxonomy" id="13773"/>
    <lineage>
        <taxon>Archaea</taxon>
        <taxon>Thermoproteota</taxon>
        <taxon>Thermoprotei</taxon>
        <taxon>Thermoproteales</taxon>
        <taxon>Thermoproteaceae</taxon>
        <taxon>Pyrobaculum</taxon>
    </lineage>
</organism>
<evidence type="ECO:0000313" key="1">
    <source>
        <dbReference type="EMBL" id="HII47052.1"/>
    </source>
</evidence>
<gene>
    <name evidence="1" type="ORF">HA333_06290</name>
</gene>
<accession>A0A832WJ71</accession>
<comment type="caution">
    <text evidence="1">The sequence shown here is derived from an EMBL/GenBank/DDBJ whole genome shotgun (WGS) entry which is preliminary data.</text>
</comment>
<sequence length="113" mass="12449">MRSHLAAMAFLAAGIALVIFAVVNALLLYTAGVPKTTLDVTLPVLGQQVTAKISGVPDPYTLGVNAVRGILLLAIGLIGGKLIDTGLAEYRERRKEEAWRRYYEEYGYQYQQY</sequence>
<dbReference type="RefSeq" id="WP_011008656.1">
    <property type="nucleotide sequence ID" value="NZ_DAIOPL010000002.1"/>
</dbReference>
<dbReference type="GeneID" id="1464529"/>
<evidence type="ECO:0000313" key="2">
    <source>
        <dbReference type="Proteomes" id="UP000651120"/>
    </source>
</evidence>
<dbReference type="OMA" id="EQYGYQY"/>
<name>A0A832WJ71_9CREN</name>
<protein>
    <submittedName>
        <fullName evidence="1">Uncharacterized protein</fullName>
    </submittedName>
</protein>
<reference evidence="1" key="1">
    <citation type="journal article" date="2020" name="bioRxiv">
        <title>A rank-normalized archaeal taxonomy based on genome phylogeny resolves widespread incomplete and uneven classifications.</title>
        <authorList>
            <person name="Rinke C."/>
            <person name="Chuvochina M."/>
            <person name="Mussig A.J."/>
            <person name="Chaumeil P.-A."/>
            <person name="Waite D.W."/>
            <person name="Whitman W.B."/>
            <person name="Parks D.H."/>
            <person name="Hugenholtz P."/>
        </authorList>
    </citation>
    <scope>NUCLEOTIDE SEQUENCE</scope>
    <source>
        <strain evidence="1">UBA8839</strain>
    </source>
</reference>
<dbReference type="Proteomes" id="UP000651120">
    <property type="component" value="Unassembled WGS sequence"/>
</dbReference>